<evidence type="ECO:0000313" key="4">
    <source>
        <dbReference type="EMBL" id="KAG6574909.1"/>
    </source>
</evidence>
<dbReference type="GO" id="GO:0008270">
    <property type="term" value="F:zinc ion binding"/>
    <property type="evidence" value="ECO:0007669"/>
    <property type="project" value="UniProtKB-KW"/>
</dbReference>
<keyword evidence="1" id="KW-0863">Zinc-finger</keyword>
<name>A0AAV6M2V8_9ROSI</name>
<dbReference type="InterPro" id="IPR013087">
    <property type="entry name" value="Znf_C2H2_type"/>
</dbReference>
<evidence type="ECO:0000313" key="5">
    <source>
        <dbReference type="Proteomes" id="UP000685013"/>
    </source>
</evidence>
<gene>
    <name evidence="4" type="ORF">SDJN03_25548</name>
</gene>
<evidence type="ECO:0000259" key="3">
    <source>
        <dbReference type="PROSITE" id="PS50157"/>
    </source>
</evidence>
<protein>
    <recommendedName>
        <fullName evidence="3">C2H2-type domain-containing protein</fullName>
    </recommendedName>
</protein>
<dbReference type="PROSITE" id="PS50157">
    <property type="entry name" value="ZINC_FINGER_C2H2_2"/>
    <property type="match status" value="1"/>
</dbReference>
<feature type="region of interest" description="Disordered" evidence="2">
    <location>
        <begin position="53"/>
        <end position="78"/>
    </location>
</feature>
<feature type="domain" description="C2H2-type" evidence="3">
    <location>
        <begin position="26"/>
        <end position="53"/>
    </location>
</feature>
<comment type="caution">
    <text evidence="4">The sequence shown here is derived from an EMBL/GenBank/DDBJ whole genome shotgun (WGS) entry which is preliminary data.</text>
</comment>
<dbReference type="Proteomes" id="UP000685013">
    <property type="component" value="Chromosome 17"/>
</dbReference>
<accession>A0AAV6M2V8</accession>
<evidence type="ECO:0000256" key="1">
    <source>
        <dbReference type="PROSITE-ProRule" id="PRU00042"/>
    </source>
</evidence>
<feature type="compositionally biased region" description="Low complexity" evidence="2">
    <location>
        <begin position="54"/>
        <end position="68"/>
    </location>
</feature>
<keyword evidence="1" id="KW-0479">Metal-binding</keyword>
<keyword evidence="1" id="KW-0862">Zinc</keyword>
<organism evidence="4 5">
    <name type="scientific">Cucurbita argyrosperma subsp. sororia</name>
    <dbReference type="NCBI Taxonomy" id="37648"/>
    <lineage>
        <taxon>Eukaryota</taxon>
        <taxon>Viridiplantae</taxon>
        <taxon>Streptophyta</taxon>
        <taxon>Embryophyta</taxon>
        <taxon>Tracheophyta</taxon>
        <taxon>Spermatophyta</taxon>
        <taxon>Magnoliopsida</taxon>
        <taxon>eudicotyledons</taxon>
        <taxon>Gunneridae</taxon>
        <taxon>Pentapetalae</taxon>
        <taxon>rosids</taxon>
        <taxon>fabids</taxon>
        <taxon>Cucurbitales</taxon>
        <taxon>Cucurbitaceae</taxon>
        <taxon>Cucurbiteae</taxon>
        <taxon>Cucurbita</taxon>
    </lineage>
</organism>
<feature type="non-terminal residue" evidence="4">
    <location>
        <position position="1"/>
    </location>
</feature>
<proteinExistence type="predicted"/>
<dbReference type="EMBL" id="JAGKQH010000017">
    <property type="protein sequence ID" value="KAG6574909.1"/>
    <property type="molecule type" value="Genomic_DNA"/>
</dbReference>
<dbReference type="PROSITE" id="PS00028">
    <property type="entry name" value="ZINC_FINGER_C2H2_1"/>
    <property type="match status" value="1"/>
</dbReference>
<dbReference type="AlphaFoldDB" id="A0AAV6M2V8"/>
<keyword evidence="5" id="KW-1185">Reference proteome</keyword>
<evidence type="ECO:0000256" key="2">
    <source>
        <dbReference type="SAM" id="MobiDB-lite"/>
    </source>
</evidence>
<sequence>MAEFGRATAADLHHLRPLPIPGSPLVACRICDAVFSSSQALINHIGAHVSDEGASSAAASRRQSQQRSQTHRLPPGPPRATAMFLPSRYSVPPNSLGFDAAESLWPNQLSPFARSLFREGPPSYPPPVGQYLTNWNAAEEATGDCTKPYINQLEKCLPKVGGGGGEEDDGRQLYFSKLDLSLRL</sequence>
<reference evidence="4 5" key="1">
    <citation type="journal article" date="2021" name="Hortic Res">
        <title>The domestication of Cucurbita argyrosperma as revealed by the genome of its wild relative.</title>
        <authorList>
            <person name="Barrera-Redondo J."/>
            <person name="Sanchez-de la Vega G."/>
            <person name="Aguirre-Liguori J.A."/>
            <person name="Castellanos-Morales G."/>
            <person name="Gutierrez-Guerrero Y.T."/>
            <person name="Aguirre-Dugua X."/>
            <person name="Aguirre-Planter E."/>
            <person name="Tenaillon M.I."/>
            <person name="Lira-Saade R."/>
            <person name="Eguiarte L.E."/>
        </authorList>
    </citation>
    <scope>NUCLEOTIDE SEQUENCE [LARGE SCALE GENOMIC DNA]</scope>
    <source>
        <strain evidence="4">JBR-2021</strain>
    </source>
</reference>